<dbReference type="InterPro" id="IPR006689">
    <property type="entry name" value="Small_GTPase_ARF/SAR"/>
</dbReference>
<comment type="caution">
    <text evidence="3">The sequence shown here is derived from an EMBL/GenBank/DDBJ whole genome shotgun (WGS) entry which is preliminary data.</text>
</comment>
<evidence type="ECO:0000313" key="4">
    <source>
        <dbReference type="Proteomes" id="UP001642409"/>
    </source>
</evidence>
<dbReference type="Gene3D" id="3.40.50.300">
    <property type="entry name" value="P-loop containing nucleotide triphosphate hydrolases"/>
    <property type="match status" value="1"/>
</dbReference>
<dbReference type="PANTHER" id="PTHR11711">
    <property type="entry name" value="ADP RIBOSYLATION FACTOR-RELATED"/>
    <property type="match status" value="1"/>
</dbReference>
<dbReference type="Pfam" id="PF00025">
    <property type="entry name" value="Arf"/>
    <property type="match status" value="1"/>
</dbReference>
<evidence type="ECO:0000313" key="3">
    <source>
        <dbReference type="EMBL" id="CAL5982319.1"/>
    </source>
</evidence>
<keyword evidence="2" id="KW-0342">GTP-binding</keyword>
<organism evidence="3 4">
    <name type="scientific">Hexamita inflata</name>
    <dbReference type="NCBI Taxonomy" id="28002"/>
    <lineage>
        <taxon>Eukaryota</taxon>
        <taxon>Metamonada</taxon>
        <taxon>Diplomonadida</taxon>
        <taxon>Hexamitidae</taxon>
        <taxon>Hexamitinae</taxon>
        <taxon>Hexamita</taxon>
    </lineage>
</organism>
<proteinExistence type="predicted"/>
<gene>
    <name evidence="3" type="ORF">HINF_LOCUS7084</name>
</gene>
<protein>
    <submittedName>
        <fullName evidence="3">ADP-ribosylation_factor</fullName>
    </submittedName>
</protein>
<name>A0ABP1H242_9EUKA</name>
<dbReference type="EMBL" id="CAXDID020000014">
    <property type="protein sequence ID" value="CAL5982319.1"/>
    <property type="molecule type" value="Genomic_DNA"/>
</dbReference>
<keyword evidence="4" id="KW-1185">Reference proteome</keyword>
<dbReference type="SUPFAM" id="SSF52540">
    <property type="entry name" value="P-loop containing nucleoside triphosphate hydrolases"/>
    <property type="match status" value="1"/>
</dbReference>
<sequence length="246" mass="29325">MKLWLGDKRELQVGKVHPRTNRSYRSHKNKLRMKATLQAKRTCYSKSEQSQPSSNNEVFYTIRNIVFAMQLKLFTLIINVYQISLLKIKTSVILNFEKTVEQYSFNICTSISKRHFRSSFSSFFRNIKVKIQYQNNICQVILNYISNYQLQTFPIHNGIKFIIIYFIQRLQNIDARFRRRGQNITSLQTQNQKMDPTTGFNVEILQLKHKRPITIWDIGGQEQKRNLWVHYLQNTQLVMYIIDSTD</sequence>
<keyword evidence="1" id="KW-0547">Nucleotide-binding</keyword>
<evidence type="ECO:0000256" key="1">
    <source>
        <dbReference type="ARBA" id="ARBA00022741"/>
    </source>
</evidence>
<evidence type="ECO:0000256" key="2">
    <source>
        <dbReference type="ARBA" id="ARBA00023134"/>
    </source>
</evidence>
<dbReference type="InterPro" id="IPR027417">
    <property type="entry name" value="P-loop_NTPase"/>
</dbReference>
<reference evidence="3 4" key="1">
    <citation type="submission" date="2024-07" db="EMBL/GenBank/DDBJ databases">
        <authorList>
            <person name="Akdeniz Z."/>
        </authorList>
    </citation>
    <scope>NUCLEOTIDE SEQUENCE [LARGE SCALE GENOMIC DNA]</scope>
</reference>
<accession>A0ABP1H242</accession>
<dbReference type="InterPro" id="IPR024156">
    <property type="entry name" value="Small_GTPase_ARF"/>
</dbReference>
<dbReference type="Proteomes" id="UP001642409">
    <property type="component" value="Unassembled WGS sequence"/>
</dbReference>